<dbReference type="SUPFAM" id="SSF140459">
    <property type="entry name" value="PE/PPE dimer-like"/>
    <property type="match status" value="1"/>
</dbReference>
<organism evidence="2 3">
    <name type="scientific">Amycolatopsis jiangsuensis</name>
    <dbReference type="NCBI Taxonomy" id="1181879"/>
    <lineage>
        <taxon>Bacteria</taxon>
        <taxon>Bacillati</taxon>
        <taxon>Actinomycetota</taxon>
        <taxon>Actinomycetes</taxon>
        <taxon>Pseudonocardiales</taxon>
        <taxon>Pseudonocardiaceae</taxon>
        <taxon>Amycolatopsis</taxon>
    </lineage>
</organism>
<dbReference type="Gene3D" id="1.20.1260.20">
    <property type="entry name" value="PPE superfamily"/>
    <property type="match status" value="1"/>
</dbReference>
<proteinExistence type="predicted"/>
<dbReference type="RefSeq" id="WP_184783064.1">
    <property type="nucleotide sequence ID" value="NZ_JACHMG010000001.1"/>
</dbReference>
<dbReference type="Proteomes" id="UP000581769">
    <property type="component" value="Unassembled WGS sequence"/>
</dbReference>
<sequence>MTDGGTVIDAASAGVEGLAGAALSGLGQAGPVGELARPVVTALRNVWEGYFGAPVPEGGTNWSAYTHDQLYRMLWDSADVGDVSTVAAEWQRHGSGMREHSDSLRAEQGSLRESWSGPAADRASGRLGTMGEHSSGVGDRASTVGHATQQAGDALAVARNTMPPPPGDPTGGAVAAASAGAGAGAVIGGVLGAGAGGIGAAPGALMGAAIGAVAGGGASLFLANVAAAERKAEAVHVMERYETSLHDSSHAIDPAAGGSAVSGADDATTAAGYAGPTGGGLSGGGAPWSALTTAAPVGSGLSAGLRSALGMEGALLARNAAMAEMAAARAASGNGMMPGSRGGAREEEEEVHQNKMPVLDQPLLAPDELTSRPVIGL</sequence>
<protein>
    <recommendedName>
        <fullName evidence="4">PPE family protein</fullName>
    </recommendedName>
</protein>
<evidence type="ECO:0008006" key="4">
    <source>
        <dbReference type="Google" id="ProtNLM"/>
    </source>
</evidence>
<comment type="caution">
    <text evidence="2">The sequence shown here is derived from an EMBL/GenBank/DDBJ whole genome shotgun (WGS) entry which is preliminary data.</text>
</comment>
<keyword evidence="3" id="KW-1185">Reference proteome</keyword>
<evidence type="ECO:0000256" key="1">
    <source>
        <dbReference type="SAM" id="MobiDB-lite"/>
    </source>
</evidence>
<dbReference type="InterPro" id="IPR038332">
    <property type="entry name" value="PPE_sf"/>
</dbReference>
<dbReference type="AlphaFoldDB" id="A0A840J094"/>
<feature type="compositionally biased region" description="Basic and acidic residues" evidence="1">
    <location>
        <begin position="93"/>
        <end position="105"/>
    </location>
</feature>
<evidence type="ECO:0000313" key="2">
    <source>
        <dbReference type="EMBL" id="MBB4688366.1"/>
    </source>
</evidence>
<gene>
    <name evidence="2" type="ORF">BJY18_005851</name>
</gene>
<reference evidence="2 3" key="1">
    <citation type="submission" date="2020-08" db="EMBL/GenBank/DDBJ databases">
        <title>Sequencing the genomes of 1000 actinobacteria strains.</title>
        <authorList>
            <person name="Klenk H.-P."/>
        </authorList>
    </citation>
    <scope>NUCLEOTIDE SEQUENCE [LARGE SCALE GENOMIC DNA]</scope>
    <source>
        <strain evidence="2 3">DSM 45859</strain>
    </source>
</reference>
<accession>A0A840J094</accession>
<dbReference type="EMBL" id="JACHMG010000001">
    <property type="protein sequence ID" value="MBB4688366.1"/>
    <property type="molecule type" value="Genomic_DNA"/>
</dbReference>
<name>A0A840J094_9PSEU</name>
<evidence type="ECO:0000313" key="3">
    <source>
        <dbReference type="Proteomes" id="UP000581769"/>
    </source>
</evidence>
<feature type="region of interest" description="Disordered" evidence="1">
    <location>
        <begin position="93"/>
        <end position="141"/>
    </location>
</feature>